<dbReference type="RefSeq" id="WP_190214948.1">
    <property type="nucleotide sequence ID" value="NZ_BNBO01000064.1"/>
</dbReference>
<evidence type="ECO:0000313" key="5">
    <source>
        <dbReference type="Proteomes" id="UP000617734"/>
    </source>
</evidence>
<dbReference type="GeneID" id="95357264"/>
<keyword evidence="5" id="KW-1185">Reference proteome</keyword>
<dbReference type="EMBL" id="BNBO01000064">
    <property type="protein sequence ID" value="GHH83297.1"/>
    <property type="molecule type" value="Genomic_DNA"/>
</dbReference>
<dbReference type="Proteomes" id="UP000617734">
    <property type="component" value="Unassembled WGS sequence"/>
</dbReference>
<dbReference type="InterPro" id="IPR025326">
    <property type="entry name" value="DUF4232"/>
</dbReference>
<feature type="region of interest" description="Disordered" evidence="1">
    <location>
        <begin position="26"/>
        <end position="96"/>
    </location>
</feature>
<evidence type="ECO:0000313" key="4">
    <source>
        <dbReference type="EMBL" id="GHH83297.1"/>
    </source>
</evidence>
<proteinExistence type="predicted"/>
<evidence type="ECO:0000256" key="2">
    <source>
        <dbReference type="SAM" id="SignalP"/>
    </source>
</evidence>
<protein>
    <recommendedName>
        <fullName evidence="3">DUF4232 domain-containing protein</fullName>
    </recommendedName>
</protein>
<reference evidence="4" key="2">
    <citation type="submission" date="2020-09" db="EMBL/GenBank/DDBJ databases">
        <authorList>
            <person name="Sun Q."/>
            <person name="Ohkuma M."/>
        </authorList>
    </citation>
    <scope>NUCLEOTIDE SEQUENCE</scope>
    <source>
        <strain evidence="4">JCM 4646</strain>
    </source>
</reference>
<comment type="caution">
    <text evidence="4">The sequence shown here is derived from an EMBL/GenBank/DDBJ whole genome shotgun (WGS) entry which is preliminary data.</text>
</comment>
<dbReference type="PROSITE" id="PS51257">
    <property type="entry name" value="PROKAR_LIPOPROTEIN"/>
    <property type="match status" value="1"/>
</dbReference>
<evidence type="ECO:0000259" key="3">
    <source>
        <dbReference type="Pfam" id="PF14016"/>
    </source>
</evidence>
<gene>
    <name evidence="4" type="ORF">GCM10018781_70080</name>
</gene>
<evidence type="ECO:0000256" key="1">
    <source>
        <dbReference type="SAM" id="MobiDB-lite"/>
    </source>
</evidence>
<feature type="compositionally biased region" description="Low complexity" evidence="1">
    <location>
        <begin position="41"/>
        <end position="59"/>
    </location>
</feature>
<dbReference type="AlphaFoldDB" id="A0A919GEU1"/>
<feature type="signal peptide" evidence="2">
    <location>
        <begin position="1"/>
        <end position="26"/>
    </location>
</feature>
<name>A0A919GEU1_9ACTN</name>
<feature type="domain" description="DUF4232" evidence="3">
    <location>
        <begin position="97"/>
        <end position="209"/>
    </location>
</feature>
<sequence>MKNHIRRTSAIAALGVAAVLSLTACAGDDSGKDTAGKGSVPPAASSQPSDPAKASPSPSGGTADKGKSQTAKPSSGSTASGGSGDSAPQGGQNVQPCKTQNLTVEAKNASPDASTGTIDITMTNRGTTTCSATGFAGIGITDQDTTTNPIERGKAEPRITDLKPGEAAIFNLSYEIDNSANSLTRPTEIQVTPPNQTSHVNVKWPAGAGNIKGFYTDVKVYPTHNK</sequence>
<organism evidence="4 5">
    <name type="scientific">Kitasatospora indigofera</name>
    <dbReference type="NCBI Taxonomy" id="67307"/>
    <lineage>
        <taxon>Bacteria</taxon>
        <taxon>Bacillati</taxon>
        <taxon>Actinomycetota</taxon>
        <taxon>Actinomycetes</taxon>
        <taxon>Kitasatosporales</taxon>
        <taxon>Streptomycetaceae</taxon>
        <taxon>Kitasatospora</taxon>
    </lineage>
</organism>
<dbReference type="Pfam" id="PF14016">
    <property type="entry name" value="DUF4232"/>
    <property type="match status" value="1"/>
</dbReference>
<accession>A0A919GEU1</accession>
<feature type="chain" id="PRO_5037323348" description="DUF4232 domain-containing protein" evidence="2">
    <location>
        <begin position="27"/>
        <end position="226"/>
    </location>
</feature>
<reference evidence="4" key="1">
    <citation type="journal article" date="2014" name="Int. J. Syst. Evol. Microbiol.">
        <title>Complete genome sequence of Corynebacterium casei LMG S-19264T (=DSM 44701T), isolated from a smear-ripened cheese.</title>
        <authorList>
            <consortium name="US DOE Joint Genome Institute (JGI-PGF)"/>
            <person name="Walter F."/>
            <person name="Albersmeier A."/>
            <person name="Kalinowski J."/>
            <person name="Ruckert C."/>
        </authorList>
    </citation>
    <scope>NUCLEOTIDE SEQUENCE</scope>
    <source>
        <strain evidence="4">JCM 4646</strain>
    </source>
</reference>
<keyword evidence="2" id="KW-0732">Signal</keyword>